<keyword evidence="5" id="KW-1185">Reference proteome</keyword>
<comment type="caution">
    <text evidence="4">The sequence shown here is derived from an EMBL/GenBank/DDBJ whole genome shotgun (WGS) entry which is preliminary data.</text>
</comment>
<reference evidence="4 5" key="1">
    <citation type="submission" date="2020-09" db="EMBL/GenBank/DDBJ databases">
        <title>Paenibacillus sp. strain PR3 16S rRNA gene Genome sequencing and assembly.</title>
        <authorList>
            <person name="Kim J."/>
        </authorList>
    </citation>
    <scope>NUCLEOTIDE SEQUENCE [LARGE SCALE GENOMIC DNA]</scope>
    <source>
        <strain evidence="4 5">PR3</strain>
    </source>
</reference>
<dbReference type="InterPro" id="IPR006179">
    <property type="entry name" value="5_nucleotidase/apyrase"/>
</dbReference>
<dbReference type="RefSeq" id="WP_191206698.1">
    <property type="nucleotide sequence ID" value="NZ_JACXZA010000009.1"/>
</dbReference>
<dbReference type="Gene3D" id="3.90.780.10">
    <property type="entry name" value="5'-Nucleotidase, C-terminal domain"/>
    <property type="match status" value="1"/>
</dbReference>
<dbReference type="InterPro" id="IPR008334">
    <property type="entry name" value="5'-Nucleotdase_C"/>
</dbReference>
<dbReference type="InterPro" id="IPR029052">
    <property type="entry name" value="Metallo-depent_PP-like"/>
</dbReference>
<dbReference type="PROSITE" id="PS51272">
    <property type="entry name" value="SLH"/>
    <property type="match status" value="3"/>
</dbReference>
<keyword evidence="1" id="KW-0732">Signal</keyword>
<feature type="compositionally biased region" description="Low complexity" evidence="2">
    <location>
        <begin position="582"/>
        <end position="628"/>
    </location>
</feature>
<evidence type="ECO:0000256" key="1">
    <source>
        <dbReference type="ARBA" id="ARBA00022729"/>
    </source>
</evidence>
<feature type="region of interest" description="Disordered" evidence="2">
    <location>
        <begin position="575"/>
        <end position="638"/>
    </location>
</feature>
<dbReference type="InterPro" id="IPR006146">
    <property type="entry name" value="5'-Nucleotdase_CS"/>
</dbReference>
<dbReference type="Proteomes" id="UP000609346">
    <property type="component" value="Unassembled WGS sequence"/>
</dbReference>
<dbReference type="Pfam" id="PF00149">
    <property type="entry name" value="Metallophos"/>
    <property type="match status" value="1"/>
</dbReference>
<dbReference type="SUPFAM" id="SSF55816">
    <property type="entry name" value="5'-nucleotidase (syn. UDP-sugar hydrolase), C-terminal domain"/>
    <property type="match status" value="1"/>
</dbReference>
<dbReference type="InterPro" id="IPR036907">
    <property type="entry name" value="5'-Nucleotdase_C_sf"/>
</dbReference>
<dbReference type="PANTHER" id="PTHR11575:SF24">
    <property type="entry name" value="5'-NUCLEOTIDASE"/>
    <property type="match status" value="1"/>
</dbReference>
<dbReference type="EMBL" id="JACXZA010000009">
    <property type="protein sequence ID" value="MBD3922391.1"/>
    <property type="molecule type" value="Genomic_DNA"/>
</dbReference>
<protein>
    <submittedName>
        <fullName evidence="4">5'-nucleotidase C-terminal domain-containing protein</fullName>
    </submittedName>
</protein>
<proteinExistence type="predicted"/>
<evidence type="ECO:0000259" key="3">
    <source>
        <dbReference type="PROSITE" id="PS51272"/>
    </source>
</evidence>
<dbReference type="PROSITE" id="PS00785">
    <property type="entry name" value="5_NUCLEOTIDASE_1"/>
    <property type="match status" value="1"/>
</dbReference>
<dbReference type="InterPro" id="IPR001119">
    <property type="entry name" value="SLH_dom"/>
</dbReference>
<sequence length="826" mass="87363">MKFEKWFVRSRVQSISTLSLAAALVWGGTLAGLPGESGRAHAEEAQTGAANTTTNAFELRVLHTNDTHAHLDNIARRVTAIKQARNDNTLLLDAGDVFSGTLYFNKYDGLADLWFMNELGYDAMTFGNHEFDKGPAVLKTFINNASFPFVSSNIDYGTDKDLSPLFDSKVGEPAENGHIYPAIIRIVNGEKIGIFGLTTPDTAALSSPGEAIHFKDIKESAELAVKALQDQGVNKIIALSHIGFNLDEQLADEVEGIDIIVGGHSHTKLTAPVVHHADADHEPTIVVQTGEYGAFLGQLDATFDADGVLTAWNGKLIEIDAKDTAGQYVIASDAAAQTKLAEYTAPLEELKKTVIGSTKTVLDGERGNVRKKETNLGDLVADGMLAKVKSLVPATTDVEGYVTIQNGGGIRASIDEGDITLGELLTVMPFGNNLTALKMTGKEIVAALENGVSGVQTGEGRFPQVAGMRFYYDSTKQGDVVDSVSNKIVTAGQRIAKVQIKNADGTYSDMKPDAYYIVATNSFMADGGDFYASMKQAKNAGRHYELNLVDYEVFRSYLDTIGEVNRSVEGRITDLLGEPLPSTGGSTGNTNPNTTTPNTNNGNSDTGSTGTDNEAGSGDTGSSTETNGTGTGSTGGTSTAVSFEDVAVDYWAAAGIQNAVERGIASGYPDGTFRPDGATTRAEFAAMLGRAFGLKGDAANASAKFTDWSRVPEWARAFVAQEAAAGIIGGYADGTFRPSEKITRAEMVVMIVRALGLEPSKQGAANAASLPFTDAASIPAWAVPYFAAANEAGLIQGLGDKLDPNAKATRAEVVTLLVDVLYYIGK</sequence>
<dbReference type="PANTHER" id="PTHR11575">
    <property type="entry name" value="5'-NUCLEOTIDASE-RELATED"/>
    <property type="match status" value="1"/>
</dbReference>
<feature type="domain" description="SLH" evidence="3">
    <location>
        <begin position="639"/>
        <end position="702"/>
    </location>
</feature>
<dbReference type="SUPFAM" id="SSF56300">
    <property type="entry name" value="Metallo-dependent phosphatases"/>
    <property type="match status" value="1"/>
</dbReference>
<dbReference type="Gene3D" id="3.60.21.10">
    <property type="match status" value="1"/>
</dbReference>
<evidence type="ECO:0000313" key="4">
    <source>
        <dbReference type="EMBL" id="MBD3922391.1"/>
    </source>
</evidence>
<accession>A0ABR8N2K8</accession>
<dbReference type="PRINTS" id="PR01607">
    <property type="entry name" value="APYRASEFAMLY"/>
</dbReference>
<dbReference type="Pfam" id="PF02872">
    <property type="entry name" value="5_nucleotid_C"/>
    <property type="match status" value="1"/>
</dbReference>
<evidence type="ECO:0000256" key="2">
    <source>
        <dbReference type="SAM" id="MobiDB-lite"/>
    </source>
</evidence>
<evidence type="ECO:0000313" key="5">
    <source>
        <dbReference type="Proteomes" id="UP000609346"/>
    </source>
</evidence>
<gene>
    <name evidence="4" type="ORF">H8B09_26800</name>
</gene>
<dbReference type="Pfam" id="PF00395">
    <property type="entry name" value="SLH"/>
    <property type="match status" value="3"/>
</dbReference>
<name>A0ABR8N2K8_9BACL</name>
<organism evidence="4 5">
    <name type="scientific">Paenibacillus terricola</name>
    <dbReference type="NCBI Taxonomy" id="2763503"/>
    <lineage>
        <taxon>Bacteria</taxon>
        <taxon>Bacillati</taxon>
        <taxon>Bacillota</taxon>
        <taxon>Bacilli</taxon>
        <taxon>Bacillales</taxon>
        <taxon>Paenibacillaceae</taxon>
        <taxon>Paenibacillus</taxon>
    </lineage>
</organism>
<feature type="domain" description="SLH" evidence="3">
    <location>
        <begin position="769"/>
        <end position="826"/>
    </location>
</feature>
<dbReference type="InterPro" id="IPR004843">
    <property type="entry name" value="Calcineurin-like_PHP"/>
</dbReference>
<feature type="domain" description="SLH" evidence="3">
    <location>
        <begin position="703"/>
        <end position="765"/>
    </location>
</feature>